<dbReference type="PROSITE" id="PS51133">
    <property type="entry name" value="ZF_TFIIS_2"/>
    <property type="match status" value="1"/>
</dbReference>
<dbReference type="SMART" id="SM00510">
    <property type="entry name" value="TFS2M"/>
    <property type="match status" value="1"/>
</dbReference>
<evidence type="ECO:0000313" key="10">
    <source>
        <dbReference type="EMBL" id="CAD8987992.1"/>
    </source>
</evidence>
<dbReference type="Gene3D" id="2.20.25.10">
    <property type="match status" value="1"/>
</dbReference>
<dbReference type="AlphaFoldDB" id="A0A6T5UUP9"/>
<dbReference type="InterPro" id="IPR036575">
    <property type="entry name" value="TFIIS_cen_dom_sf"/>
</dbReference>
<evidence type="ECO:0000256" key="4">
    <source>
        <dbReference type="ARBA" id="ARBA00022833"/>
    </source>
</evidence>
<dbReference type="FunFam" id="2.20.25.10:FF:000001">
    <property type="entry name" value="Probable Transcription elongation factor S-II"/>
    <property type="match status" value="1"/>
</dbReference>
<dbReference type="Pfam" id="PF01096">
    <property type="entry name" value="Zn_ribbon_TFIIS"/>
    <property type="match status" value="1"/>
</dbReference>
<dbReference type="EMBL" id="HBFZ01001169">
    <property type="protein sequence ID" value="CAD8987990.1"/>
    <property type="molecule type" value="Transcribed_RNA"/>
</dbReference>
<dbReference type="GO" id="GO:0008270">
    <property type="term" value="F:zinc ion binding"/>
    <property type="evidence" value="ECO:0007669"/>
    <property type="project" value="UniProtKB-KW"/>
</dbReference>
<proteinExistence type="predicted"/>
<evidence type="ECO:0000259" key="7">
    <source>
        <dbReference type="PROSITE" id="PS51133"/>
    </source>
</evidence>
<dbReference type="InterPro" id="IPR003618">
    <property type="entry name" value="TFIIS_cen_dom"/>
</dbReference>
<keyword evidence="4" id="KW-0862">Zinc</keyword>
<dbReference type="SUPFAM" id="SSF46942">
    <property type="entry name" value="Elongation factor TFIIS domain 2"/>
    <property type="match status" value="1"/>
</dbReference>
<dbReference type="InterPro" id="IPR035100">
    <property type="entry name" value="TF_IIS-typ"/>
</dbReference>
<evidence type="ECO:0000256" key="2">
    <source>
        <dbReference type="ARBA" id="ARBA00022723"/>
    </source>
</evidence>
<name>A0A6T5UUP9_9EUKA</name>
<feature type="domain" description="TFIIS-type" evidence="7">
    <location>
        <begin position="273"/>
        <end position="313"/>
    </location>
</feature>
<evidence type="ECO:0000256" key="6">
    <source>
        <dbReference type="PROSITE-ProRule" id="PRU00472"/>
    </source>
</evidence>
<dbReference type="SMART" id="SM00440">
    <property type="entry name" value="ZnF_C2C2"/>
    <property type="match status" value="1"/>
</dbReference>
<dbReference type="PIRSF" id="PIRSF006704">
    <property type="entry name" value="TF_IIS"/>
    <property type="match status" value="1"/>
</dbReference>
<dbReference type="SUPFAM" id="SSF57783">
    <property type="entry name" value="Zinc beta-ribbon"/>
    <property type="match status" value="1"/>
</dbReference>
<dbReference type="PANTHER" id="PTHR11477:SF0">
    <property type="entry name" value="IP08861P-RELATED"/>
    <property type="match status" value="1"/>
</dbReference>
<keyword evidence="5" id="KW-0539">Nucleus</keyword>
<dbReference type="PROSITE" id="PS51321">
    <property type="entry name" value="TFIIS_CENTRAL"/>
    <property type="match status" value="1"/>
</dbReference>
<accession>A0A6T5UUP9</accession>
<dbReference type="Gene3D" id="1.10.472.30">
    <property type="entry name" value="Transcription elongation factor S-II, central domain"/>
    <property type="match status" value="1"/>
</dbReference>
<reference evidence="9" key="1">
    <citation type="submission" date="2021-01" db="EMBL/GenBank/DDBJ databases">
        <authorList>
            <person name="Corre E."/>
            <person name="Pelletier E."/>
            <person name="Niang G."/>
            <person name="Scheremetjew M."/>
            <person name="Finn R."/>
            <person name="Kale V."/>
            <person name="Holt S."/>
            <person name="Cochrane G."/>
            <person name="Meng A."/>
            <person name="Brown T."/>
            <person name="Cohen L."/>
        </authorList>
    </citation>
    <scope>NUCLEOTIDE SEQUENCE</scope>
    <source>
        <strain evidence="9">RCC1383</strain>
    </source>
</reference>
<evidence type="ECO:0000313" key="9">
    <source>
        <dbReference type="EMBL" id="CAD8987990.1"/>
    </source>
</evidence>
<dbReference type="GO" id="GO:0003676">
    <property type="term" value="F:nucleic acid binding"/>
    <property type="evidence" value="ECO:0007669"/>
    <property type="project" value="InterPro"/>
</dbReference>
<feature type="domain" description="TFIIS central" evidence="8">
    <location>
        <begin position="149"/>
        <end position="270"/>
    </location>
</feature>
<evidence type="ECO:0000256" key="1">
    <source>
        <dbReference type="ARBA" id="ARBA00004123"/>
    </source>
</evidence>
<dbReference type="Pfam" id="PF07500">
    <property type="entry name" value="TFIIS_M"/>
    <property type="match status" value="1"/>
</dbReference>
<dbReference type="CDD" id="cd13749">
    <property type="entry name" value="Zn-ribbon_TFIIS"/>
    <property type="match status" value="1"/>
</dbReference>
<evidence type="ECO:0000256" key="3">
    <source>
        <dbReference type="ARBA" id="ARBA00022771"/>
    </source>
</evidence>
<sequence length="315" mass="35230">MGITDELSVKELCDLVTKIEAYAAKASKDKEAEKRAGKLLERVRKELRSKVVLAEAQKQAKCGARLRRLTSHECKEVAQVATRALNDIKARVKEGNVNKEVRAAVAAYKEIPRGPKETPKSKTELDDPAAARAKAFGGGTAKVDPLTKARQVVRKALLDGLLVACDETGKDTSLAYQIAEELETALDEKYNTEAGLVSKEYKLKYRSLSFNLKDKNNPDLRRRVLEGDIPCKDIITWSVHQLASDKRKEDNIEIQKQNLLNAQARAPTVSSTDQFKCGKCGKRKCTYYQMQTRSADEPMTTFVTCTNCNNRWKFS</sequence>
<dbReference type="InterPro" id="IPR001222">
    <property type="entry name" value="Znf_TFIIS"/>
</dbReference>
<dbReference type="GO" id="GO:0005634">
    <property type="term" value="C:nucleus"/>
    <property type="evidence" value="ECO:0007669"/>
    <property type="project" value="UniProtKB-SubCell"/>
</dbReference>
<comment type="subcellular location">
    <subcellularLocation>
        <location evidence="1">Nucleus</location>
    </subcellularLocation>
</comment>
<keyword evidence="2" id="KW-0479">Metal-binding</keyword>
<dbReference type="PROSITE" id="PS00466">
    <property type="entry name" value="ZF_TFIIS_1"/>
    <property type="match status" value="1"/>
</dbReference>
<dbReference type="GO" id="GO:0006351">
    <property type="term" value="P:DNA-templated transcription"/>
    <property type="evidence" value="ECO:0007669"/>
    <property type="project" value="InterPro"/>
</dbReference>
<organism evidence="9">
    <name type="scientific">Phaeocystis cordata</name>
    <dbReference type="NCBI Taxonomy" id="118079"/>
    <lineage>
        <taxon>Eukaryota</taxon>
        <taxon>Haptista</taxon>
        <taxon>Haptophyta</taxon>
        <taxon>Prymnesiophyceae</taxon>
        <taxon>Phaeocystales</taxon>
        <taxon>Phaeocystaceae</taxon>
        <taxon>Phaeocystis</taxon>
    </lineage>
</organism>
<evidence type="ECO:0000259" key="8">
    <source>
        <dbReference type="PROSITE" id="PS51321"/>
    </source>
</evidence>
<keyword evidence="3 6" id="KW-0863">Zinc-finger</keyword>
<gene>
    <name evidence="9" type="ORF">PCOR1465_LOCUS778</name>
    <name evidence="10" type="ORF">PCOR1465_LOCUS780</name>
</gene>
<evidence type="ECO:0000256" key="5">
    <source>
        <dbReference type="ARBA" id="ARBA00023242"/>
    </source>
</evidence>
<protein>
    <recommendedName>
        <fullName evidence="11">Transcription elongation factor S-II</fullName>
    </recommendedName>
</protein>
<dbReference type="PANTHER" id="PTHR11477">
    <property type="entry name" value="TRANSCRIPTION FACTOR S-II ZINC FINGER DOMAIN-CONTAINING PROTEIN"/>
    <property type="match status" value="1"/>
</dbReference>
<evidence type="ECO:0008006" key="11">
    <source>
        <dbReference type="Google" id="ProtNLM"/>
    </source>
</evidence>
<dbReference type="EMBL" id="HBFZ01001171">
    <property type="protein sequence ID" value="CAD8987992.1"/>
    <property type="molecule type" value="Transcribed_RNA"/>
</dbReference>